<evidence type="ECO:0000313" key="3">
    <source>
        <dbReference type="Proteomes" id="UP000594638"/>
    </source>
</evidence>
<dbReference type="Proteomes" id="UP000594638">
    <property type="component" value="Unassembled WGS sequence"/>
</dbReference>
<dbReference type="AlphaFoldDB" id="A0A8S0ST33"/>
<sequence>MFMLESKIIPVILQLLLTPIVPRVGVEKLDECVPSMFREALPIMVPVGYDNLTGGNEDSVILRRPLGILLPRGLGRAWWRIGSEGSAEAYRDYMWQIKKKGWEVDYLVSWT</sequence>
<comment type="caution">
    <text evidence="2">The sequence shown here is derived from an EMBL/GenBank/DDBJ whole genome shotgun (WGS) entry which is preliminary data.</text>
</comment>
<keyword evidence="1" id="KW-0732">Signal</keyword>
<accession>A0A8S0ST33</accession>
<name>A0A8S0ST33_OLEEU</name>
<dbReference type="EMBL" id="CACTIH010005519">
    <property type="protein sequence ID" value="CAA2996201.1"/>
    <property type="molecule type" value="Genomic_DNA"/>
</dbReference>
<keyword evidence="3" id="KW-1185">Reference proteome</keyword>
<evidence type="ECO:0000313" key="2">
    <source>
        <dbReference type="EMBL" id="CAA2996201.1"/>
    </source>
</evidence>
<organism evidence="2 3">
    <name type="scientific">Olea europaea subsp. europaea</name>
    <dbReference type="NCBI Taxonomy" id="158383"/>
    <lineage>
        <taxon>Eukaryota</taxon>
        <taxon>Viridiplantae</taxon>
        <taxon>Streptophyta</taxon>
        <taxon>Embryophyta</taxon>
        <taxon>Tracheophyta</taxon>
        <taxon>Spermatophyta</taxon>
        <taxon>Magnoliopsida</taxon>
        <taxon>eudicotyledons</taxon>
        <taxon>Gunneridae</taxon>
        <taxon>Pentapetalae</taxon>
        <taxon>asterids</taxon>
        <taxon>lamiids</taxon>
        <taxon>Lamiales</taxon>
        <taxon>Oleaceae</taxon>
        <taxon>Oleeae</taxon>
        <taxon>Olea</taxon>
    </lineage>
</organism>
<gene>
    <name evidence="2" type="ORF">OLEA9_A113462</name>
</gene>
<reference evidence="2 3" key="1">
    <citation type="submission" date="2019-12" db="EMBL/GenBank/DDBJ databases">
        <authorList>
            <person name="Alioto T."/>
            <person name="Alioto T."/>
            <person name="Gomez Garrido J."/>
        </authorList>
    </citation>
    <scope>NUCLEOTIDE SEQUENCE [LARGE SCALE GENOMIC DNA]</scope>
</reference>
<protein>
    <submittedName>
        <fullName evidence="2">Uncharacterized protein</fullName>
    </submittedName>
</protein>
<feature type="signal peptide" evidence="1">
    <location>
        <begin position="1"/>
        <end position="25"/>
    </location>
</feature>
<dbReference type="Gramene" id="OE9A113462T1">
    <property type="protein sequence ID" value="OE9A113462C1"/>
    <property type="gene ID" value="OE9A113462"/>
</dbReference>
<proteinExistence type="predicted"/>
<feature type="chain" id="PRO_5035778248" evidence="1">
    <location>
        <begin position="26"/>
        <end position="111"/>
    </location>
</feature>
<evidence type="ECO:0000256" key="1">
    <source>
        <dbReference type="SAM" id="SignalP"/>
    </source>
</evidence>